<evidence type="ECO:0000256" key="1">
    <source>
        <dbReference type="SAM" id="Phobius"/>
    </source>
</evidence>
<sequence>MFSGFFLLGFAALFWFQIAKDTSEKSSTRFIWFFKKVFGIKGYMYTAKAMALFMLYASLVNFYKYFFG</sequence>
<keyword evidence="3" id="KW-1185">Reference proteome</keyword>
<keyword evidence="1" id="KW-0812">Transmembrane</keyword>
<name>A0A7J5AS41_9FLAO</name>
<dbReference type="EMBL" id="WAAU01000003">
    <property type="protein sequence ID" value="KAB1160446.1"/>
    <property type="molecule type" value="Genomic_DNA"/>
</dbReference>
<comment type="caution">
    <text evidence="2">The sequence shown here is derived from an EMBL/GenBank/DDBJ whole genome shotgun (WGS) entry which is preliminary data.</text>
</comment>
<dbReference type="Proteomes" id="UP000467305">
    <property type="component" value="Unassembled WGS sequence"/>
</dbReference>
<evidence type="ECO:0000313" key="3">
    <source>
        <dbReference type="Proteomes" id="UP000467305"/>
    </source>
</evidence>
<dbReference type="OrthoDB" id="1463461at2"/>
<organism evidence="2 3">
    <name type="scientific">Tenacibaculum aiptasiae</name>
    <dbReference type="NCBI Taxonomy" id="426481"/>
    <lineage>
        <taxon>Bacteria</taxon>
        <taxon>Pseudomonadati</taxon>
        <taxon>Bacteroidota</taxon>
        <taxon>Flavobacteriia</taxon>
        <taxon>Flavobacteriales</taxon>
        <taxon>Flavobacteriaceae</taxon>
        <taxon>Tenacibaculum</taxon>
    </lineage>
</organism>
<proteinExistence type="predicted"/>
<reference evidence="2 3" key="1">
    <citation type="submission" date="2019-09" db="EMBL/GenBank/DDBJ databases">
        <authorList>
            <person name="Cao W.R."/>
        </authorList>
    </citation>
    <scope>NUCLEOTIDE SEQUENCE [LARGE SCALE GENOMIC DNA]</scope>
    <source>
        <strain evidence="3">a4</strain>
    </source>
</reference>
<gene>
    <name evidence="2" type="ORF">F7018_00800</name>
</gene>
<dbReference type="AlphaFoldDB" id="A0A7J5AS41"/>
<keyword evidence="1" id="KW-1133">Transmembrane helix</keyword>
<evidence type="ECO:0000313" key="2">
    <source>
        <dbReference type="EMBL" id="KAB1160446.1"/>
    </source>
</evidence>
<dbReference type="RefSeq" id="WP_150898075.1">
    <property type="nucleotide sequence ID" value="NZ_WAAU01000003.1"/>
</dbReference>
<feature type="transmembrane region" description="Helical" evidence="1">
    <location>
        <begin position="43"/>
        <end position="63"/>
    </location>
</feature>
<accession>A0A7J5AS41</accession>
<keyword evidence="1" id="KW-0472">Membrane</keyword>
<protein>
    <submittedName>
        <fullName evidence="2">Uncharacterized protein</fullName>
    </submittedName>
</protein>